<dbReference type="OrthoDB" id="2756573at2759"/>
<accession>A0A1Y2IV16</accession>
<keyword evidence="3" id="KW-1185">Reference proteome</keyword>
<sequence>MRYRPLPRLCLCMYACRRSRSPERWRSTVLSSSWVLNVVHLLLIVLSFVTFEESTSVITIFTEPLTAILICRFLLSLHSANLKAMDQDSDAWQSGDSPDNAGTLRFASTIVTSMGGNLDPDGDMATGEDRAAFDVFPADSAE</sequence>
<feature type="transmembrane region" description="Helical" evidence="1">
    <location>
        <begin position="27"/>
        <end position="51"/>
    </location>
</feature>
<keyword evidence="1" id="KW-0472">Membrane</keyword>
<dbReference type="Proteomes" id="UP000193067">
    <property type="component" value="Unassembled WGS sequence"/>
</dbReference>
<gene>
    <name evidence="2" type="ORF">PYCCODRAFT_86392</name>
</gene>
<keyword evidence="1" id="KW-0812">Transmembrane</keyword>
<reference evidence="2 3" key="1">
    <citation type="journal article" date="2015" name="Biotechnol. Biofuels">
        <title>Enhanced degradation of softwood versus hardwood by the white-rot fungus Pycnoporus coccineus.</title>
        <authorList>
            <person name="Couturier M."/>
            <person name="Navarro D."/>
            <person name="Chevret D."/>
            <person name="Henrissat B."/>
            <person name="Piumi F."/>
            <person name="Ruiz-Duenas F.J."/>
            <person name="Martinez A.T."/>
            <person name="Grigoriev I.V."/>
            <person name="Riley R."/>
            <person name="Lipzen A."/>
            <person name="Berrin J.G."/>
            <person name="Master E.R."/>
            <person name="Rosso M.N."/>
        </authorList>
    </citation>
    <scope>NUCLEOTIDE SEQUENCE [LARGE SCALE GENOMIC DNA]</scope>
    <source>
        <strain evidence="2 3">BRFM310</strain>
    </source>
</reference>
<dbReference type="AlphaFoldDB" id="A0A1Y2IV16"/>
<dbReference type="EMBL" id="KZ084095">
    <property type="protein sequence ID" value="OSD04948.1"/>
    <property type="molecule type" value="Genomic_DNA"/>
</dbReference>
<organism evidence="2 3">
    <name type="scientific">Trametes coccinea (strain BRFM310)</name>
    <name type="common">Pycnoporus coccineus</name>
    <dbReference type="NCBI Taxonomy" id="1353009"/>
    <lineage>
        <taxon>Eukaryota</taxon>
        <taxon>Fungi</taxon>
        <taxon>Dikarya</taxon>
        <taxon>Basidiomycota</taxon>
        <taxon>Agaricomycotina</taxon>
        <taxon>Agaricomycetes</taxon>
        <taxon>Polyporales</taxon>
        <taxon>Polyporaceae</taxon>
        <taxon>Trametes</taxon>
    </lineage>
</organism>
<evidence type="ECO:0000313" key="3">
    <source>
        <dbReference type="Proteomes" id="UP000193067"/>
    </source>
</evidence>
<evidence type="ECO:0000313" key="2">
    <source>
        <dbReference type="EMBL" id="OSD04948.1"/>
    </source>
</evidence>
<evidence type="ECO:0000256" key="1">
    <source>
        <dbReference type="SAM" id="Phobius"/>
    </source>
</evidence>
<keyword evidence="1" id="KW-1133">Transmembrane helix</keyword>
<proteinExistence type="predicted"/>
<feature type="transmembrane region" description="Helical" evidence="1">
    <location>
        <begin position="57"/>
        <end position="75"/>
    </location>
</feature>
<name>A0A1Y2IV16_TRAC3</name>
<protein>
    <submittedName>
        <fullName evidence="2">Uncharacterized protein</fullName>
    </submittedName>
</protein>